<sequence length="429" mass="47171">MNLRLRLTVLALAGIPTMAAAADLEVNSTTLLRIEEISVRGFDDETIVPATTFLGIDANRLGDGNLSFHLHGWGRLDLGDDSTRGGSADGDLSYAYLAYRFPVADAQVKLGRHFVYAGVANEQLDGVSARTDLAAGFTLSAFGGAPVRLNMTDDNKGDYVAGGRFGWRLPGYLEIGVSALREGGIDTGPASAIKDYRQLVGGDIWVAPFRMVEIRGHSNYNTATDGFAEHSYLLQVTPLRSLALSAEYSDYRLRDYFASTNLRSLFNPDRDENLRSYGGSATWTIAKPVEVSADYKRINYDSPGRGNTNRYGAEARLNFLERKLKTGLSYHRADADNSINSYHEFRGWGLYDASRFRGSLDAIIHRYDDGIYSEKTAYELIGSLGYRILPALMLSGDLSYGENPRLDSELRGVVRLVWNYISAAKGGSK</sequence>
<evidence type="ECO:0008006" key="3">
    <source>
        <dbReference type="Google" id="ProtNLM"/>
    </source>
</evidence>
<feature type="chain" id="PRO_5032351973" description="Outer membrane channel" evidence="1">
    <location>
        <begin position="22"/>
        <end position="429"/>
    </location>
</feature>
<accession>A0A831UG28</accession>
<gene>
    <name evidence="2" type="ORF">ENQ87_05195</name>
</gene>
<evidence type="ECO:0000256" key="1">
    <source>
        <dbReference type="SAM" id="SignalP"/>
    </source>
</evidence>
<feature type="signal peptide" evidence="1">
    <location>
        <begin position="1"/>
        <end position="21"/>
    </location>
</feature>
<proteinExistence type="predicted"/>
<dbReference type="EMBL" id="DSOV01000018">
    <property type="protein sequence ID" value="HEN41764.1"/>
    <property type="molecule type" value="Genomic_DNA"/>
</dbReference>
<protein>
    <recommendedName>
        <fullName evidence="3">Outer membrane channel</fullName>
    </recommendedName>
</protein>
<comment type="caution">
    <text evidence="2">The sequence shown here is derived from an EMBL/GenBank/DDBJ whole genome shotgun (WGS) entry which is preliminary data.</text>
</comment>
<keyword evidence="1" id="KW-0732">Signal</keyword>
<dbReference type="AlphaFoldDB" id="A0A831UG28"/>
<name>A0A831UG28_GEOME</name>
<reference evidence="2" key="1">
    <citation type="journal article" date="2020" name="mSystems">
        <title>Genome- and Community-Level Interaction Insights into Carbon Utilization and Element Cycling Functions of Hydrothermarchaeota in Hydrothermal Sediment.</title>
        <authorList>
            <person name="Zhou Z."/>
            <person name="Liu Y."/>
            <person name="Xu W."/>
            <person name="Pan J."/>
            <person name="Luo Z.H."/>
            <person name="Li M."/>
        </authorList>
    </citation>
    <scope>NUCLEOTIDE SEQUENCE [LARGE SCALE GENOMIC DNA]</scope>
    <source>
        <strain evidence="2">SpSt-349</strain>
    </source>
</reference>
<organism evidence="2">
    <name type="scientific">Geobacter metallireducens</name>
    <dbReference type="NCBI Taxonomy" id="28232"/>
    <lineage>
        <taxon>Bacteria</taxon>
        <taxon>Pseudomonadati</taxon>
        <taxon>Thermodesulfobacteriota</taxon>
        <taxon>Desulfuromonadia</taxon>
        <taxon>Geobacterales</taxon>
        <taxon>Geobacteraceae</taxon>
        <taxon>Geobacter</taxon>
    </lineage>
</organism>
<evidence type="ECO:0000313" key="2">
    <source>
        <dbReference type="EMBL" id="HEN41764.1"/>
    </source>
</evidence>